<keyword evidence="4" id="KW-1185">Reference proteome</keyword>
<evidence type="ECO:0000313" key="3">
    <source>
        <dbReference type="EMBL" id="CAH0551113.1"/>
    </source>
</evidence>
<dbReference type="SUPFAM" id="SSF53098">
    <property type="entry name" value="Ribonuclease H-like"/>
    <property type="match status" value="1"/>
</dbReference>
<dbReference type="EMBL" id="OV121133">
    <property type="protein sequence ID" value="CAH0551113.1"/>
    <property type="molecule type" value="Genomic_DNA"/>
</dbReference>
<dbReference type="AlphaFoldDB" id="A0A9P0AY74"/>
<dbReference type="Pfam" id="PF14291">
    <property type="entry name" value="DUF4371"/>
    <property type="match status" value="1"/>
</dbReference>
<protein>
    <recommendedName>
        <fullName evidence="2">DUF4371 domain-containing protein</fullName>
    </recommendedName>
</protein>
<reference evidence="3" key="1">
    <citation type="submission" date="2021-12" db="EMBL/GenBank/DDBJ databases">
        <authorList>
            <person name="King R."/>
        </authorList>
    </citation>
    <scope>NUCLEOTIDE SEQUENCE</scope>
</reference>
<accession>A0A9P0AY74</accession>
<dbReference type="InterPro" id="IPR025398">
    <property type="entry name" value="DUF4371"/>
</dbReference>
<evidence type="ECO:0000313" key="4">
    <source>
        <dbReference type="Proteomes" id="UP001154078"/>
    </source>
</evidence>
<evidence type="ECO:0000259" key="2">
    <source>
        <dbReference type="Pfam" id="PF14291"/>
    </source>
</evidence>
<feature type="domain" description="DUF4371" evidence="2">
    <location>
        <begin position="238"/>
        <end position="340"/>
    </location>
</feature>
<gene>
    <name evidence="3" type="ORF">MELIAE_LOCUS3792</name>
</gene>
<organism evidence="3 4">
    <name type="scientific">Brassicogethes aeneus</name>
    <name type="common">Rape pollen beetle</name>
    <name type="synonym">Meligethes aeneus</name>
    <dbReference type="NCBI Taxonomy" id="1431903"/>
    <lineage>
        <taxon>Eukaryota</taxon>
        <taxon>Metazoa</taxon>
        <taxon>Ecdysozoa</taxon>
        <taxon>Arthropoda</taxon>
        <taxon>Hexapoda</taxon>
        <taxon>Insecta</taxon>
        <taxon>Pterygota</taxon>
        <taxon>Neoptera</taxon>
        <taxon>Endopterygota</taxon>
        <taxon>Coleoptera</taxon>
        <taxon>Polyphaga</taxon>
        <taxon>Cucujiformia</taxon>
        <taxon>Nitidulidae</taxon>
        <taxon>Meligethinae</taxon>
        <taxon>Brassicogethes</taxon>
    </lineage>
</organism>
<dbReference type="OrthoDB" id="6781255at2759"/>
<proteinExistence type="predicted"/>
<name>A0A9P0AY74_BRAAE</name>
<sequence length="515" mass="59341">MNFEDVALLHVIDDVADAEEQVDPRQNPFLLSDDKFIKKRHRQSDSEDDNSFSSDKQENVVISEEEGDSIGPENADSSYESESTDTEAVTKNLRSRVPTKRRGVKNKFVQKICEKWKTEFKWLVYKENQSFCIYCKRIILGSFTHMIRHEKTVRHKNKMKSLRKIVDIRQFQTAIDEKKIFTLKVKECELKLLALIVEHNLPMLIMDHLPQLLVSAVPDSKILKAVHCSRTKTTASLQMFKDESEKCISDILKITKFSLIVDETTDIAVKKCLAIVVRYVDMNLLKVRDRLLSLVEVSESNAEGIIKEILKVITNLSIPVKNLIGFGADNVNVMMGKYNGVQAKLKEINNDIFVMGCICHSLHLAASAAAKKLPNAVEDFVRDIYNYLSGSSKRLKEFKEFQDFVNCKPHKILKPSQTRWLSLEMVVKRTLEQWNALQLFFNSAVLEDNLDAAKSIFDKLHNIFFKLYLSFLGYILPMINKMNLEFQSETPKLYTVYTRLETISKTILKNFMKSD</sequence>
<dbReference type="PANTHER" id="PTHR37162:SF1">
    <property type="entry name" value="BED-TYPE DOMAIN-CONTAINING PROTEIN"/>
    <property type="match status" value="1"/>
</dbReference>
<dbReference type="InterPro" id="IPR012337">
    <property type="entry name" value="RNaseH-like_sf"/>
</dbReference>
<feature type="region of interest" description="Disordered" evidence="1">
    <location>
        <begin position="40"/>
        <end position="96"/>
    </location>
</feature>
<dbReference type="Proteomes" id="UP001154078">
    <property type="component" value="Chromosome 2"/>
</dbReference>
<dbReference type="PANTHER" id="PTHR37162">
    <property type="entry name" value="HAT FAMILY DIMERISATION DOMAINCONTAINING PROTEIN-RELATED"/>
    <property type="match status" value="1"/>
</dbReference>
<evidence type="ECO:0000256" key="1">
    <source>
        <dbReference type="SAM" id="MobiDB-lite"/>
    </source>
</evidence>